<evidence type="ECO:0000313" key="8">
    <source>
        <dbReference type="EMBL" id="CAF1234387.1"/>
    </source>
</evidence>
<gene>
    <name evidence="8" type="ORF">ZHD862_LOCUS24539</name>
</gene>
<sequence length="308" mass="36058">MASDSDNEMENSMEEDIDSDLDDVELQKAFKEGRLKPGLNIEQKSKRPLINNKEALTAKYAEIYLDLPWVERLDCTNTPLLVNEADLPTKDDETLADNDFKREMLFYRQAQATVLEAIPRLKAENLATKRPDDYYAQMAKSDEHMKRIREYLVNRKSDIEKREKLRKLREQRLYGKKVQQEVLLKRQEDKTKLLKTMKKVRKGKQGSMQELEETLGDRKKNYGKSNDNGHKRNLKTNRKIEYKDNKFGFGGRKKNLKKNTAESSADIFNKKSNKWQRPSFHAQKGKKGKQNSSRPGKMARQKARTKKQ</sequence>
<dbReference type="GO" id="GO:0030687">
    <property type="term" value="C:preribosome, large subunit precursor"/>
    <property type="evidence" value="ECO:0007669"/>
    <property type="project" value="TreeGrafter"/>
</dbReference>
<comment type="caution">
    <text evidence="8">The sequence shown here is derived from an EMBL/GenBank/DDBJ whole genome shotgun (WGS) entry which is preliminary data.</text>
</comment>
<proteinExistence type="inferred from homology"/>
<dbReference type="Proteomes" id="UP000663864">
    <property type="component" value="Unassembled WGS sequence"/>
</dbReference>
<evidence type="ECO:0008006" key="10">
    <source>
        <dbReference type="Google" id="ProtNLM"/>
    </source>
</evidence>
<evidence type="ECO:0000256" key="3">
    <source>
        <dbReference type="ARBA" id="ARBA00007336"/>
    </source>
</evidence>
<feature type="compositionally biased region" description="Basic residues" evidence="7">
    <location>
        <begin position="297"/>
        <end position="308"/>
    </location>
</feature>
<name>A0A814YVZ0_9BILA</name>
<keyword evidence="6" id="KW-0539">Nucleus</keyword>
<feature type="region of interest" description="Disordered" evidence="7">
    <location>
        <begin position="1"/>
        <end position="21"/>
    </location>
</feature>
<dbReference type="GO" id="GO:0006364">
    <property type="term" value="P:rRNA processing"/>
    <property type="evidence" value="ECO:0007669"/>
    <property type="project" value="TreeGrafter"/>
</dbReference>
<evidence type="ECO:0000313" key="9">
    <source>
        <dbReference type="Proteomes" id="UP000663864"/>
    </source>
</evidence>
<evidence type="ECO:0000256" key="2">
    <source>
        <dbReference type="ARBA" id="ARBA00004604"/>
    </source>
</evidence>
<dbReference type="PANTHER" id="PTHR13028:SF0">
    <property type="entry name" value="RRNA-PROCESSING PROTEIN EBP2-RELATED"/>
    <property type="match status" value="1"/>
</dbReference>
<keyword evidence="4" id="KW-0690">Ribosome biogenesis</keyword>
<dbReference type="GO" id="GO:0042273">
    <property type="term" value="P:ribosomal large subunit biogenesis"/>
    <property type="evidence" value="ECO:0007669"/>
    <property type="project" value="TreeGrafter"/>
</dbReference>
<evidence type="ECO:0000256" key="4">
    <source>
        <dbReference type="ARBA" id="ARBA00022517"/>
    </source>
</evidence>
<dbReference type="InterPro" id="IPR008610">
    <property type="entry name" value="Ebp2"/>
</dbReference>
<comment type="function">
    <text evidence="1">Required for the processing of the 27S pre-rRNA.</text>
</comment>
<organism evidence="8 9">
    <name type="scientific">Rotaria sordida</name>
    <dbReference type="NCBI Taxonomy" id="392033"/>
    <lineage>
        <taxon>Eukaryota</taxon>
        <taxon>Metazoa</taxon>
        <taxon>Spiralia</taxon>
        <taxon>Gnathifera</taxon>
        <taxon>Rotifera</taxon>
        <taxon>Eurotatoria</taxon>
        <taxon>Bdelloidea</taxon>
        <taxon>Philodinida</taxon>
        <taxon>Philodinidae</taxon>
        <taxon>Rotaria</taxon>
    </lineage>
</organism>
<protein>
    <recommendedName>
        <fullName evidence="10">rRNA-processing protein EBP2</fullName>
    </recommendedName>
</protein>
<dbReference type="Pfam" id="PF05890">
    <property type="entry name" value="Ebp2"/>
    <property type="match status" value="1"/>
</dbReference>
<reference evidence="8" key="1">
    <citation type="submission" date="2021-02" db="EMBL/GenBank/DDBJ databases">
        <authorList>
            <person name="Nowell W R."/>
        </authorList>
    </citation>
    <scope>NUCLEOTIDE SEQUENCE</scope>
</reference>
<comment type="similarity">
    <text evidence="3">Belongs to the EBP2 family.</text>
</comment>
<comment type="subcellular location">
    <subcellularLocation>
        <location evidence="2">Nucleus</location>
        <location evidence="2">Nucleolus</location>
    </subcellularLocation>
</comment>
<evidence type="ECO:0000256" key="5">
    <source>
        <dbReference type="ARBA" id="ARBA00023054"/>
    </source>
</evidence>
<dbReference type="AlphaFoldDB" id="A0A814YVZ0"/>
<dbReference type="PANTHER" id="PTHR13028">
    <property type="entry name" value="RRNA PROCESSING PROTEIN EBNA1-BINDING PROTEIN-RELATED"/>
    <property type="match status" value="1"/>
</dbReference>
<evidence type="ECO:0000256" key="7">
    <source>
        <dbReference type="SAM" id="MobiDB-lite"/>
    </source>
</evidence>
<accession>A0A814YVZ0</accession>
<dbReference type="GO" id="GO:0034399">
    <property type="term" value="C:nuclear periphery"/>
    <property type="evidence" value="ECO:0007669"/>
    <property type="project" value="TreeGrafter"/>
</dbReference>
<keyword evidence="5" id="KW-0175">Coiled coil</keyword>
<evidence type="ECO:0000256" key="1">
    <source>
        <dbReference type="ARBA" id="ARBA00003387"/>
    </source>
</evidence>
<dbReference type="GO" id="GO:0005730">
    <property type="term" value="C:nucleolus"/>
    <property type="evidence" value="ECO:0007669"/>
    <property type="project" value="UniProtKB-SubCell"/>
</dbReference>
<evidence type="ECO:0000256" key="6">
    <source>
        <dbReference type="ARBA" id="ARBA00023242"/>
    </source>
</evidence>
<feature type="region of interest" description="Disordered" evidence="7">
    <location>
        <begin position="198"/>
        <end position="308"/>
    </location>
</feature>
<dbReference type="EMBL" id="CAJNOT010001675">
    <property type="protein sequence ID" value="CAF1234387.1"/>
    <property type="molecule type" value="Genomic_DNA"/>
</dbReference>